<dbReference type="GeneID" id="10502362"/>
<dbReference type="CDD" id="cd15457">
    <property type="entry name" value="NADAR"/>
    <property type="match status" value="1"/>
</dbReference>
<sequence length="175" mass="20609">MSTNLFLNQEWSLNEILPQIKTNSGELKFYSQGQDFYEFTNFYESPFNLDGKLWTTSEHYFQAQKFSPDQALIELVRNLPSPREAFNFTRIPDLQKDIRKDWQEVKYTIMCDALFAKFTQNNHLRKLLLSTDDMKLIENSPVDYYWGEGKDGTGENKLGEILMELRRNLKTSPSL</sequence>
<evidence type="ECO:0000259" key="1">
    <source>
        <dbReference type="Pfam" id="PF08719"/>
    </source>
</evidence>
<name>F0ZPR1_DICPU</name>
<dbReference type="EMBL" id="GL871113">
    <property type="protein sequence ID" value="EGC34078.1"/>
    <property type="molecule type" value="Genomic_DNA"/>
</dbReference>
<keyword evidence="3" id="KW-1185">Reference proteome</keyword>
<proteinExistence type="predicted"/>
<dbReference type="InParanoid" id="F0ZPR1"/>
<accession>F0ZPR1</accession>
<evidence type="ECO:0000313" key="2">
    <source>
        <dbReference type="EMBL" id="EGC34078.1"/>
    </source>
</evidence>
<dbReference type="Proteomes" id="UP000001064">
    <property type="component" value="Unassembled WGS sequence"/>
</dbReference>
<evidence type="ECO:0000313" key="3">
    <source>
        <dbReference type="Proteomes" id="UP000001064"/>
    </source>
</evidence>
<dbReference type="KEGG" id="dpp:DICPUDRAFT_35661"/>
<gene>
    <name evidence="2" type="ORF">DICPUDRAFT_35661</name>
</gene>
<dbReference type="SUPFAM" id="SSF143990">
    <property type="entry name" value="YbiA-like"/>
    <property type="match status" value="1"/>
</dbReference>
<dbReference type="Pfam" id="PF08719">
    <property type="entry name" value="NADAR"/>
    <property type="match status" value="1"/>
</dbReference>
<reference evidence="3" key="1">
    <citation type="journal article" date="2011" name="Genome Biol.">
        <title>Comparative genomics of the social amoebae Dictyostelium discoideum and Dictyostelium purpureum.</title>
        <authorList>
            <consortium name="US DOE Joint Genome Institute (JGI-PGF)"/>
            <person name="Sucgang R."/>
            <person name="Kuo A."/>
            <person name="Tian X."/>
            <person name="Salerno W."/>
            <person name="Parikh A."/>
            <person name="Feasley C.L."/>
            <person name="Dalin E."/>
            <person name="Tu H."/>
            <person name="Huang E."/>
            <person name="Barry K."/>
            <person name="Lindquist E."/>
            <person name="Shapiro H."/>
            <person name="Bruce D."/>
            <person name="Schmutz J."/>
            <person name="Salamov A."/>
            <person name="Fey P."/>
            <person name="Gaudet P."/>
            <person name="Anjard C."/>
            <person name="Babu M.M."/>
            <person name="Basu S."/>
            <person name="Bushmanova Y."/>
            <person name="van der Wel H."/>
            <person name="Katoh-Kurasawa M."/>
            <person name="Dinh C."/>
            <person name="Coutinho P.M."/>
            <person name="Saito T."/>
            <person name="Elias M."/>
            <person name="Schaap P."/>
            <person name="Kay R.R."/>
            <person name="Henrissat B."/>
            <person name="Eichinger L."/>
            <person name="Rivero F."/>
            <person name="Putnam N.H."/>
            <person name="West C.M."/>
            <person name="Loomis W.F."/>
            <person name="Chisholm R.L."/>
            <person name="Shaulsky G."/>
            <person name="Strassmann J.E."/>
            <person name="Queller D.C."/>
            <person name="Kuspa A."/>
            <person name="Grigoriev I.V."/>
        </authorList>
    </citation>
    <scope>NUCLEOTIDE SEQUENCE [LARGE SCALE GENOMIC DNA]</scope>
    <source>
        <strain evidence="3">QSDP1</strain>
    </source>
</reference>
<dbReference type="Gene3D" id="1.10.357.40">
    <property type="entry name" value="YbiA-like"/>
    <property type="match status" value="1"/>
</dbReference>
<dbReference type="NCBIfam" id="TIGR02464">
    <property type="entry name" value="ribofla_fusion"/>
    <property type="match status" value="1"/>
</dbReference>
<dbReference type="InterPro" id="IPR012816">
    <property type="entry name" value="NADAR"/>
</dbReference>
<organism evidence="2 3">
    <name type="scientific">Dictyostelium purpureum</name>
    <name type="common">Slime mold</name>
    <dbReference type="NCBI Taxonomy" id="5786"/>
    <lineage>
        <taxon>Eukaryota</taxon>
        <taxon>Amoebozoa</taxon>
        <taxon>Evosea</taxon>
        <taxon>Eumycetozoa</taxon>
        <taxon>Dictyostelia</taxon>
        <taxon>Dictyosteliales</taxon>
        <taxon>Dictyosteliaceae</taxon>
        <taxon>Dictyostelium</taxon>
    </lineage>
</organism>
<dbReference type="RefSeq" id="XP_003289408.1">
    <property type="nucleotide sequence ID" value="XM_003289360.1"/>
</dbReference>
<dbReference type="AlphaFoldDB" id="F0ZPR1"/>
<dbReference type="eggNOG" id="ENOG502S7QB">
    <property type="taxonomic scope" value="Eukaryota"/>
</dbReference>
<dbReference type="VEuPathDB" id="AmoebaDB:DICPUDRAFT_35661"/>
<dbReference type="InterPro" id="IPR037238">
    <property type="entry name" value="YbiA-like_sf"/>
</dbReference>
<protein>
    <recommendedName>
        <fullName evidence="1">NADAR domain-containing protein</fullName>
    </recommendedName>
</protein>
<feature type="domain" description="NADAR" evidence="1">
    <location>
        <begin position="29"/>
        <end position="170"/>
    </location>
</feature>
<dbReference type="STRING" id="5786.F0ZPR1"/>
<dbReference type="OrthoDB" id="16252at2759"/>
<dbReference type="OMA" id="YFWGCGA"/>